<dbReference type="InterPro" id="IPR022183">
    <property type="entry name" value="DUF3710"/>
</dbReference>
<dbReference type="RefSeq" id="WP_208740975.1">
    <property type="nucleotide sequence ID" value="NZ_CP024915.1"/>
</dbReference>
<feature type="region of interest" description="Disordered" evidence="1">
    <location>
        <begin position="1"/>
        <end position="55"/>
    </location>
</feature>
<evidence type="ECO:0000313" key="3">
    <source>
        <dbReference type="Proteomes" id="UP000239187"/>
    </source>
</evidence>
<feature type="compositionally biased region" description="Low complexity" evidence="1">
    <location>
        <begin position="23"/>
        <end position="55"/>
    </location>
</feature>
<sequence length="270" mass="28287">MAFGRLRKKKQDDAADAPLTQEPAADAVDDAPVPADTPAAAPDEAGAPLEPAAPAGHVASADYDRAAQGPFDASEQDTDHGYIDLGALRINAAEGLQLRLEVEERSKRVIAVTLDLAGSTLQLQAFAAPKTEGLWDEIREQIGTSVGSQGGTVEERPGRLGTELLAKLPAQTPDGQAGVRVARFVGINGPRWFLRGVFGGPAALNPSAAAPIEKLFRSVVVVRGDHPLPPRELLQLRLPKDAAAGPPAAPAAARPDLNPLERGPEITETR</sequence>
<feature type="region of interest" description="Disordered" evidence="1">
    <location>
        <begin position="239"/>
        <end position="270"/>
    </location>
</feature>
<dbReference type="Pfam" id="PF12502">
    <property type="entry name" value="DUF3710"/>
    <property type="match status" value="1"/>
</dbReference>
<gene>
    <name evidence="2" type="ORF">CVO76_04935</name>
</gene>
<proteinExistence type="predicted"/>
<dbReference type="AlphaFoldDB" id="A0A2L0UCS3"/>
<feature type="compositionally biased region" description="Low complexity" evidence="1">
    <location>
        <begin position="239"/>
        <end position="255"/>
    </location>
</feature>
<name>A0A2L0UCS3_9MICC</name>
<dbReference type="Proteomes" id="UP000239187">
    <property type="component" value="Chromosome"/>
</dbReference>
<organism evidence="2 3">
    <name type="scientific">Arthrobacter agilis</name>
    <dbReference type="NCBI Taxonomy" id="37921"/>
    <lineage>
        <taxon>Bacteria</taxon>
        <taxon>Bacillati</taxon>
        <taxon>Actinomycetota</taxon>
        <taxon>Actinomycetes</taxon>
        <taxon>Micrococcales</taxon>
        <taxon>Micrococcaceae</taxon>
        <taxon>Arthrobacter</taxon>
    </lineage>
</organism>
<accession>A0A2L0UCS3</accession>
<evidence type="ECO:0000313" key="2">
    <source>
        <dbReference type="EMBL" id="AUZ87050.1"/>
    </source>
</evidence>
<dbReference type="EMBL" id="CP024915">
    <property type="protein sequence ID" value="AUZ87050.1"/>
    <property type="molecule type" value="Genomic_DNA"/>
</dbReference>
<reference evidence="2 3" key="1">
    <citation type="submission" date="2017-11" db="EMBL/GenBank/DDBJ databases">
        <title>Draft genome of Arthrobacter agilis strain UMCV2, a plant growth-promoting rhizobacterium and biocontrol capacity of phytopathogenic fungi.</title>
        <authorList>
            <person name="Martinez-Camara R."/>
            <person name="Santoyo G."/>
            <person name="Moreno-Hagelsieb G."/>
            <person name="Valencia-Cantero E."/>
        </authorList>
    </citation>
    <scope>NUCLEOTIDE SEQUENCE [LARGE SCALE GENOMIC DNA]</scope>
    <source>
        <strain evidence="2 3">UMCV2</strain>
    </source>
</reference>
<protein>
    <submittedName>
        <fullName evidence="2">DUF3710 domain-containing protein</fullName>
    </submittedName>
</protein>
<evidence type="ECO:0000256" key="1">
    <source>
        <dbReference type="SAM" id="MobiDB-lite"/>
    </source>
</evidence>